<evidence type="ECO:0000256" key="1">
    <source>
        <dbReference type="SAM" id="MobiDB-lite"/>
    </source>
</evidence>
<keyword evidence="3" id="KW-1185">Reference proteome</keyword>
<dbReference type="AlphaFoldDB" id="A0A6J0SK84"/>
<dbReference type="CDD" id="cd17076">
    <property type="entry name" value="UBX_UBXN10"/>
    <property type="match status" value="1"/>
</dbReference>
<accession>A0A6J0SK84</accession>
<feature type="region of interest" description="Disordered" evidence="1">
    <location>
        <begin position="130"/>
        <end position="155"/>
    </location>
</feature>
<sequence length="293" mass="31983">MAATSHLNLRRPEGKTAFGLAQPPPLTMHVARPKSAKGRTRSNLTYSRGAEACSSCPVPSSPQPLLAPCEDVVGGRRASSSQPGQAFEIRDPLQPVPLRTSSSLNKYRVLPSISRKELRKNAVERMPEWACQQQTSTPPVEEEAQGSRDLPGGGKVPTPLLARHKGGAGEFALTPPPPPPTEIKPFSETREGASLPPAADWEEPCEEEEPRLLLAIRSPSGQRFEHHFRPADRLEAVLAAAEWHNSATYRHCSIETVGVPRRTFSDLSKSLQECAIPHKSVLCILREEPEGEP</sequence>
<dbReference type="InParanoid" id="A0A6J0SK84"/>
<feature type="compositionally biased region" description="Basic residues" evidence="1">
    <location>
        <begin position="31"/>
        <end position="40"/>
    </location>
</feature>
<dbReference type="GeneID" id="110072621"/>
<feature type="region of interest" description="Disordered" evidence="1">
    <location>
        <begin position="72"/>
        <end position="104"/>
    </location>
</feature>
<dbReference type="CTD" id="127733"/>
<dbReference type="Proteomes" id="UP001652642">
    <property type="component" value="Chromosome 7"/>
</dbReference>
<dbReference type="RefSeq" id="XP_020636787.2">
    <property type="nucleotide sequence ID" value="XM_020781128.2"/>
</dbReference>
<proteinExistence type="predicted"/>
<dbReference type="InterPro" id="IPR001012">
    <property type="entry name" value="UBX_dom"/>
</dbReference>
<reference evidence="4" key="1">
    <citation type="submission" date="2025-08" db="UniProtKB">
        <authorList>
            <consortium name="RefSeq"/>
        </authorList>
    </citation>
    <scope>IDENTIFICATION</scope>
</reference>
<feature type="region of interest" description="Disordered" evidence="1">
    <location>
        <begin position="1"/>
        <end position="42"/>
    </location>
</feature>
<dbReference type="Gene3D" id="3.10.20.90">
    <property type="entry name" value="Phosphatidylinositol 3-kinase Catalytic Subunit, Chain A, domain 1"/>
    <property type="match status" value="1"/>
</dbReference>
<evidence type="ECO:0000259" key="2">
    <source>
        <dbReference type="PROSITE" id="PS50033"/>
    </source>
</evidence>
<organism evidence="3 4">
    <name type="scientific">Pogona vitticeps</name>
    <name type="common">central bearded dragon</name>
    <dbReference type="NCBI Taxonomy" id="103695"/>
    <lineage>
        <taxon>Eukaryota</taxon>
        <taxon>Metazoa</taxon>
        <taxon>Chordata</taxon>
        <taxon>Craniata</taxon>
        <taxon>Vertebrata</taxon>
        <taxon>Euteleostomi</taxon>
        <taxon>Lepidosauria</taxon>
        <taxon>Squamata</taxon>
        <taxon>Bifurcata</taxon>
        <taxon>Unidentata</taxon>
        <taxon>Episquamata</taxon>
        <taxon>Toxicofera</taxon>
        <taxon>Iguania</taxon>
        <taxon>Acrodonta</taxon>
        <taxon>Agamidae</taxon>
        <taxon>Amphibolurinae</taxon>
        <taxon>Pogona</taxon>
    </lineage>
</organism>
<feature type="domain" description="UBX" evidence="2">
    <location>
        <begin position="207"/>
        <end position="284"/>
    </location>
</feature>
<dbReference type="KEGG" id="pvt:110072621"/>
<feature type="region of interest" description="Disordered" evidence="1">
    <location>
        <begin position="167"/>
        <end position="204"/>
    </location>
</feature>
<name>A0A6J0SK84_9SAUR</name>
<dbReference type="SUPFAM" id="SSF54236">
    <property type="entry name" value="Ubiquitin-like"/>
    <property type="match status" value="1"/>
</dbReference>
<dbReference type="InterPro" id="IPR029071">
    <property type="entry name" value="Ubiquitin-like_domsf"/>
</dbReference>
<dbReference type="OrthoDB" id="436606at2759"/>
<evidence type="ECO:0000313" key="3">
    <source>
        <dbReference type="Proteomes" id="UP001652642"/>
    </source>
</evidence>
<dbReference type="Pfam" id="PF00789">
    <property type="entry name" value="UBX"/>
    <property type="match status" value="1"/>
</dbReference>
<dbReference type="SMART" id="SM00166">
    <property type="entry name" value="UBX"/>
    <property type="match status" value="1"/>
</dbReference>
<protein>
    <submittedName>
        <fullName evidence="4">UBX domain-containing protein 10</fullName>
    </submittedName>
</protein>
<evidence type="ECO:0000313" key="4">
    <source>
        <dbReference type="RefSeq" id="XP_020636787.2"/>
    </source>
</evidence>
<gene>
    <name evidence="4" type="primary">UBXN10</name>
</gene>
<dbReference type="PROSITE" id="PS50033">
    <property type="entry name" value="UBX"/>
    <property type="match status" value="1"/>
</dbReference>